<keyword evidence="5" id="KW-1185">Reference proteome</keyword>
<dbReference type="InterPro" id="IPR001841">
    <property type="entry name" value="Znf_RING"/>
</dbReference>
<keyword evidence="1" id="KW-0862">Zinc</keyword>
<feature type="domain" description="RING-type" evidence="3">
    <location>
        <begin position="3"/>
        <end position="43"/>
    </location>
</feature>
<feature type="coiled-coil region" evidence="2">
    <location>
        <begin position="127"/>
        <end position="189"/>
    </location>
</feature>
<dbReference type="Pfam" id="PF14634">
    <property type="entry name" value="zf-RING_5"/>
    <property type="match status" value="1"/>
</dbReference>
<organism evidence="4 5">
    <name type="scientific">Sphagnum troendelagicum</name>
    <dbReference type="NCBI Taxonomy" id="128251"/>
    <lineage>
        <taxon>Eukaryota</taxon>
        <taxon>Viridiplantae</taxon>
        <taxon>Streptophyta</taxon>
        <taxon>Embryophyta</taxon>
        <taxon>Bryophyta</taxon>
        <taxon>Sphagnophytina</taxon>
        <taxon>Sphagnopsida</taxon>
        <taxon>Sphagnales</taxon>
        <taxon>Sphagnaceae</taxon>
        <taxon>Sphagnum</taxon>
    </lineage>
</organism>
<dbReference type="InterPro" id="IPR013083">
    <property type="entry name" value="Znf_RING/FYVE/PHD"/>
</dbReference>
<keyword evidence="2" id="KW-0175">Coiled coil</keyword>
<dbReference type="EMBL" id="OZ019904">
    <property type="protein sequence ID" value="CAK9198137.1"/>
    <property type="molecule type" value="Genomic_DNA"/>
</dbReference>
<evidence type="ECO:0000313" key="5">
    <source>
        <dbReference type="Proteomes" id="UP001497512"/>
    </source>
</evidence>
<dbReference type="SUPFAM" id="SSF57850">
    <property type="entry name" value="RING/U-box"/>
    <property type="match status" value="1"/>
</dbReference>
<dbReference type="PANTHER" id="PTHR47384">
    <property type="entry name" value="E3 UBIQUITIN-PROTEIN LIGASE CCNB1IP1 HOMOLOG"/>
    <property type="match status" value="1"/>
</dbReference>
<dbReference type="PROSITE" id="PS50089">
    <property type="entry name" value="ZF_RING_2"/>
    <property type="match status" value="1"/>
</dbReference>
<dbReference type="Proteomes" id="UP001497512">
    <property type="component" value="Chromosome 12"/>
</dbReference>
<gene>
    <name evidence="4" type="ORF">CSSPTR1EN2_LOCUS4286</name>
</gene>
<reference evidence="4" key="1">
    <citation type="submission" date="2024-02" db="EMBL/GenBank/DDBJ databases">
        <authorList>
            <consortium name="ELIXIR-Norway"/>
            <consortium name="Elixir Norway"/>
        </authorList>
    </citation>
    <scope>NUCLEOTIDE SEQUENCE</scope>
</reference>
<protein>
    <recommendedName>
        <fullName evidence="3">RING-type domain-containing protein</fullName>
    </recommendedName>
</protein>
<evidence type="ECO:0000259" key="3">
    <source>
        <dbReference type="PROSITE" id="PS50089"/>
    </source>
</evidence>
<keyword evidence="1" id="KW-0863">Zinc-finger</keyword>
<accession>A0ABP0TJB6</accession>
<sequence length="294" mass="33103">MKCNSCWRDLDGRAVATTCGHIFCTEDASKIVDSDDSTCPICEEILNKSKMKPVDLVPTDEWINMVMVGAPPQAIMKSALKGVGFWIGQKDVELQVTVKKAIQLQEKSEKMQVKYLEKMKQVEAAYMGKLQQLHKASMQKIQALEQERQNFINDKNELQDKYTEKSRQKRKLEEMYDALRNEYELLKRSGGKEKAIIKSPNPYSINVPIPRGFEDPHKTQPALESQGDLFDLSVLPLRQLPAAEICPRSPSPPNPFKPSTSFVPVTVGYPSSTFCNLLRSPPKQCPEACPKGVT</sequence>
<dbReference type="PANTHER" id="PTHR47384:SF2">
    <property type="entry name" value="E3 UBIQUITIN-PROTEIN LIGASE CCNB1IP1 HOMOLOG"/>
    <property type="match status" value="1"/>
</dbReference>
<dbReference type="InterPro" id="IPR055328">
    <property type="entry name" value="HEI10-like"/>
</dbReference>
<proteinExistence type="predicted"/>
<evidence type="ECO:0000256" key="1">
    <source>
        <dbReference type="PROSITE-ProRule" id="PRU00175"/>
    </source>
</evidence>
<evidence type="ECO:0000313" key="4">
    <source>
        <dbReference type="EMBL" id="CAK9198137.1"/>
    </source>
</evidence>
<dbReference type="Gene3D" id="3.30.40.10">
    <property type="entry name" value="Zinc/RING finger domain, C3HC4 (zinc finger)"/>
    <property type="match status" value="1"/>
</dbReference>
<name>A0ABP0TJB6_9BRYO</name>
<keyword evidence="1" id="KW-0479">Metal-binding</keyword>
<evidence type="ECO:0000256" key="2">
    <source>
        <dbReference type="SAM" id="Coils"/>
    </source>
</evidence>